<reference evidence="2 4" key="1">
    <citation type="journal article" date="2017" name="Nature">
        <title>The sunflower genome provides insights into oil metabolism, flowering and Asterid evolution.</title>
        <authorList>
            <person name="Badouin H."/>
            <person name="Gouzy J."/>
            <person name="Grassa C.J."/>
            <person name="Murat F."/>
            <person name="Staton S.E."/>
            <person name="Cottret L."/>
            <person name="Lelandais-Briere C."/>
            <person name="Owens G.L."/>
            <person name="Carrere S."/>
            <person name="Mayjonade B."/>
            <person name="Legrand L."/>
            <person name="Gill N."/>
            <person name="Kane N.C."/>
            <person name="Bowers J.E."/>
            <person name="Hubner S."/>
            <person name="Bellec A."/>
            <person name="Berard A."/>
            <person name="Berges H."/>
            <person name="Blanchet N."/>
            <person name="Boniface M.C."/>
            <person name="Brunel D."/>
            <person name="Catrice O."/>
            <person name="Chaidir N."/>
            <person name="Claudel C."/>
            <person name="Donnadieu C."/>
            <person name="Faraut T."/>
            <person name="Fievet G."/>
            <person name="Helmstetter N."/>
            <person name="King M."/>
            <person name="Knapp S.J."/>
            <person name="Lai Z."/>
            <person name="Le Paslier M.C."/>
            <person name="Lippi Y."/>
            <person name="Lorenzon L."/>
            <person name="Mandel J.R."/>
            <person name="Marage G."/>
            <person name="Marchand G."/>
            <person name="Marquand E."/>
            <person name="Bret-Mestries E."/>
            <person name="Morien E."/>
            <person name="Nambeesan S."/>
            <person name="Nguyen T."/>
            <person name="Pegot-Espagnet P."/>
            <person name="Pouilly N."/>
            <person name="Raftis F."/>
            <person name="Sallet E."/>
            <person name="Schiex T."/>
            <person name="Thomas J."/>
            <person name="Vandecasteele C."/>
            <person name="Vares D."/>
            <person name="Vear F."/>
            <person name="Vautrin S."/>
            <person name="Crespi M."/>
            <person name="Mangin B."/>
            <person name="Burke J.M."/>
            <person name="Salse J."/>
            <person name="Munos S."/>
            <person name="Vincourt P."/>
            <person name="Rieseberg L.H."/>
            <person name="Langlade N.B."/>
        </authorList>
    </citation>
    <scope>NUCLEOTIDE SEQUENCE [LARGE SCALE GENOMIC DNA]</scope>
    <source>
        <strain evidence="4">cv. SF193</strain>
        <tissue evidence="2">Leaves</tissue>
    </source>
</reference>
<proteinExistence type="predicted"/>
<dbReference type="EMBL" id="MNCJ02000319">
    <property type="protein sequence ID" value="KAF5810505.1"/>
    <property type="molecule type" value="Genomic_DNA"/>
</dbReference>
<keyword evidence="1" id="KW-0472">Membrane</keyword>
<keyword evidence="4" id="KW-1185">Reference proteome</keyword>
<dbReference type="InParanoid" id="A0A251UYJ1"/>
<dbReference type="EMBL" id="CM007893">
    <property type="protein sequence ID" value="OTG28435.1"/>
    <property type="molecule type" value="Genomic_DNA"/>
</dbReference>
<evidence type="ECO:0000256" key="1">
    <source>
        <dbReference type="SAM" id="Phobius"/>
    </source>
</evidence>
<dbReference type="Gramene" id="mRNA:HanXRQr2_Chr04g0170301">
    <property type="protein sequence ID" value="mRNA:HanXRQr2_Chr04g0170301"/>
    <property type="gene ID" value="HanXRQr2_Chr04g0170301"/>
</dbReference>
<reference evidence="2" key="3">
    <citation type="submission" date="2020-06" db="EMBL/GenBank/DDBJ databases">
        <title>Helianthus annuus Genome sequencing and assembly Release 2.</title>
        <authorList>
            <person name="Gouzy J."/>
            <person name="Langlade N."/>
            <person name="Munos S."/>
        </authorList>
    </citation>
    <scope>NUCLEOTIDE SEQUENCE</scope>
    <source>
        <tissue evidence="2">Leaves</tissue>
    </source>
</reference>
<evidence type="ECO:0000313" key="3">
    <source>
        <dbReference type="EMBL" id="OTG28435.1"/>
    </source>
</evidence>
<keyword evidence="1" id="KW-1133">Transmembrane helix</keyword>
<organism evidence="3 4">
    <name type="scientific">Helianthus annuus</name>
    <name type="common">Common sunflower</name>
    <dbReference type="NCBI Taxonomy" id="4232"/>
    <lineage>
        <taxon>Eukaryota</taxon>
        <taxon>Viridiplantae</taxon>
        <taxon>Streptophyta</taxon>
        <taxon>Embryophyta</taxon>
        <taxon>Tracheophyta</taxon>
        <taxon>Spermatophyta</taxon>
        <taxon>Magnoliopsida</taxon>
        <taxon>eudicotyledons</taxon>
        <taxon>Gunneridae</taxon>
        <taxon>Pentapetalae</taxon>
        <taxon>asterids</taxon>
        <taxon>campanulids</taxon>
        <taxon>Asterales</taxon>
        <taxon>Asteraceae</taxon>
        <taxon>Asteroideae</taxon>
        <taxon>Heliantheae alliance</taxon>
        <taxon>Heliantheae</taxon>
        <taxon>Helianthus</taxon>
    </lineage>
</organism>
<reference evidence="3" key="2">
    <citation type="submission" date="2017-02" db="EMBL/GenBank/DDBJ databases">
        <title>Sunflower complete genome.</title>
        <authorList>
            <person name="Langlade N."/>
            <person name="Munos S."/>
        </authorList>
    </citation>
    <scope>NUCLEOTIDE SEQUENCE [LARGE SCALE GENOMIC DNA]</scope>
    <source>
        <tissue evidence="3">Leaves</tissue>
    </source>
</reference>
<evidence type="ECO:0000313" key="4">
    <source>
        <dbReference type="Proteomes" id="UP000215914"/>
    </source>
</evidence>
<evidence type="ECO:0000313" key="2">
    <source>
        <dbReference type="EMBL" id="KAF5810505.1"/>
    </source>
</evidence>
<dbReference type="Proteomes" id="UP000215914">
    <property type="component" value="Chromosome 4"/>
</dbReference>
<accession>A0A251UYJ1</accession>
<sequence length="109" mass="12577">MCIHTFILPLLFTPLLLLLHSFFSPVSFIGLTLRMKFLLLRSPFLFHYKLTLEIFQATQHSPPSISNRINGNFYPQVTLHGELKQVSNRYSRTLDLASNFSSHTISKKP</sequence>
<protein>
    <submittedName>
        <fullName evidence="3">Uncharacterized protein</fullName>
    </submittedName>
</protein>
<keyword evidence="1" id="KW-0812">Transmembrane</keyword>
<dbReference type="AlphaFoldDB" id="A0A251UYJ1"/>
<gene>
    <name evidence="3" type="ORF">HannXRQ_Chr04g0111251</name>
    <name evidence="2" type="ORF">HanXRQr2_Chr04g0170301</name>
</gene>
<name>A0A251UYJ1_HELAN</name>
<feature type="transmembrane region" description="Helical" evidence="1">
    <location>
        <begin position="6"/>
        <end position="33"/>
    </location>
</feature>